<reference evidence="8" key="1">
    <citation type="submission" date="2017-01" db="EMBL/GenBank/DDBJ databases">
        <title>Novel pathways for hydrocarbon cycling and metabolic interdependencies in hydrothermal sediment communities.</title>
        <authorList>
            <person name="Dombrowski N."/>
            <person name="Seitz K."/>
            <person name="Teske A."/>
            <person name="Baker B."/>
        </authorList>
    </citation>
    <scope>NUCLEOTIDE SEQUENCE [LARGE SCALE GENOMIC DNA]</scope>
</reference>
<keyword evidence="5 6" id="KW-0472">Membrane</keyword>
<comment type="caution">
    <text evidence="7">The sequence shown here is derived from an EMBL/GenBank/DDBJ whole genome shotgun (WGS) entry which is preliminary data.</text>
</comment>
<proteinExistence type="predicted"/>
<name>A0A1V4QHK7_UNCW3</name>
<protein>
    <recommendedName>
        <fullName evidence="9">Flippase-like domain-containing protein</fullName>
    </recommendedName>
</protein>
<dbReference type="NCBIfam" id="TIGR00374">
    <property type="entry name" value="flippase-like domain"/>
    <property type="match status" value="1"/>
</dbReference>
<dbReference type="Proteomes" id="UP000191663">
    <property type="component" value="Unassembled WGS sequence"/>
</dbReference>
<dbReference type="PANTHER" id="PTHR40277">
    <property type="entry name" value="BLL5419 PROTEIN"/>
    <property type="match status" value="1"/>
</dbReference>
<dbReference type="GO" id="GO:0005886">
    <property type="term" value="C:plasma membrane"/>
    <property type="evidence" value="ECO:0007669"/>
    <property type="project" value="UniProtKB-SubCell"/>
</dbReference>
<evidence type="ECO:0000256" key="2">
    <source>
        <dbReference type="ARBA" id="ARBA00022475"/>
    </source>
</evidence>
<feature type="transmembrane region" description="Helical" evidence="6">
    <location>
        <begin position="207"/>
        <end position="232"/>
    </location>
</feature>
<accession>A0A1V4QHK7</accession>
<organism evidence="7 8">
    <name type="scientific">candidate division WOR-3 bacterium 4484_100</name>
    <dbReference type="NCBI Taxonomy" id="1936077"/>
    <lineage>
        <taxon>Bacteria</taxon>
        <taxon>Bacteria division WOR-3</taxon>
    </lineage>
</organism>
<dbReference type="AlphaFoldDB" id="A0A1V4QHK7"/>
<evidence type="ECO:0000256" key="6">
    <source>
        <dbReference type="SAM" id="Phobius"/>
    </source>
</evidence>
<dbReference type="InterPro" id="IPR022791">
    <property type="entry name" value="L-PG_synthase/AglD"/>
</dbReference>
<evidence type="ECO:0000313" key="8">
    <source>
        <dbReference type="Proteomes" id="UP000191663"/>
    </source>
</evidence>
<evidence type="ECO:0000256" key="1">
    <source>
        <dbReference type="ARBA" id="ARBA00004651"/>
    </source>
</evidence>
<feature type="transmembrane region" description="Helical" evidence="6">
    <location>
        <begin position="12"/>
        <end position="29"/>
    </location>
</feature>
<dbReference type="EMBL" id="MUKB01000011">
    <property type="protein sequence ID" value="OPX18501.1"/>
    <property type="molecule type" value="Genomic_DNA"/>
</dbReference>
<evidence type="ECO:0000256" key="3">
    <source>
        <dbReference type="ARBA" id="ARBA00022692"/>
    </source>
</evidence>
<feature type="transmembrane region" description="Helical" evidence="6">
    <location>
        <begin position="244"/>
        <end position="266"/>
    </location>
</feature>
<sequence length="315" mass="36300">MKGVKFKKVWNILRVFIGILLISFLLWRLDIQKILINIKTLRADFLAYAMVPYFFFIVVSAWRWQVLLDFKNFKLPFGRTILIYFIAFFFNNFLPTTVGGDVMRVLYSTKDRKADALAIVLVDRILGFVGLFIFALIAVLYLMIFKGRGEFFPFVIIGLFVIVIITLILFSQKAYRSISPWIEKIRLWKFGYHLNRLHDSTTEFGGAWGLIILCVFQSILIQALLALAPYFVLKAIGDFSVGILPFFIYVPIINIVSMIPVSFNALGVRENAYVVLFSRVGLSGEVSLTISLVSFFLIFLYSLLGGIFFLFYKRR</sequence>
<feature type="transmembrane region" description="Helical" evidence="6">
    <location>
        <begin position="151"/>
        <end position="170"/>
    </location>
</feature>
<dbReference type="PANTHER" id="PTHR40277:SF1">
    <property type="entry name" value="BLL5419 PROTEIN"/>
    <property type="match status" value="1"/>
</dbReference>
<gene>
    <name evidence="7" type="ORF">BXT86_00905</name>
</gene>
<keyword evidence="4 6" id="KW-1133">Transmembrane helix</keyword>
<keyword evidence="3 6" id="KW-0812">Transmembrane</keyword>
<feature type="transmembrane region" description="Helical" evidence="6">
    <location>
        <begin position="45"/>
        <end position="64"/>
    </location>
</feature>
<dbReference type="Pfam" id="PF03706">
    <property type="entry name" value="LPG_synthase_TM"/>
    <property type="match status" value="1"/>
</dbReference>
<comment type="subcellular location">
    <subcellularLocation>
        <location evidence="1">Cell membrane</location>
        <topology evidence="1">Multi-pass membrane protein</topology>
    </subcellularLocation>
</comment>
<feature type="transmembrane region" description="Helical" evidence="6">
    <location>
        <begin position="125"/>
        <end position="144"/>
    </location>
</feature>
<evidence type="ECO:0000313" key="7">
    <source>
        <dbReference type="EMBL" id="OPX18501.1"/>
    </source>
</evidence>
<feature type="transmembrane region" description="Helical" evidence="6">
    <location>
        <begin position="76"/>
        <end position="94"/>
    </location>
</feature>
<feature type="transmembrane region" description="Helical" evidence="6">
    <location>
        <begin position="286"/>
        <end position="312"/>
    </location>
</feature>
<evidence type="ECO:0000256" key="5">
    <source>
        <dbReference type="ARBA" id="ARBA00023136"/>
    </source>
</evidence>
<evidence type="ECO:0008006" key="9">
    <source>
        <dbReference type="Google" id="ProtNLM"/>
    </source>
</evidence>
<keyword evidence="2" id="KW-1003">Cell membrane</keyword>
<evidence type="ECO:0000256" key="4">
    <source>
        <dbReference type="ARBA" id="ARBA00022989"/>
    </source>
</evidence>